<feature type="region of interest" description="Disordered" evidence="1">
    <location>
        <begin position="1"/>
        <end position="21"/>
    </location>
</feature>
<proteinExistence type="predicted"/>
<accession>A0A2N9VXS2</accession>
<evidence type="ECO:0000313" key="2">
    <source>
        <dbReference type="EMBL" id="PIO44290.1"/>
    </source>
</evidence>
<evidence type="ECO:0000313" key="3">
    <source>
        <dbReference type="Proteomes" id="UP000232163"/>
    </source>
</evidence>
<dbReference type="EMBL" id="MZMT01000033">
    <property type="protein sequence ID" value="PIO44290.1"/>
    <property type="molecule type" value="Genomic_DNA"/>
</dbReference>
<dbReference type="KEGG" id="pht:BLM14_28770"/>
<organism evidence="2 3">
    <name type="scientific">Phyllobacterium zundukense</name>
    <dbReference type="NCBI Taxonomy" id="1867719"/>
    <lineage>
        <taxon>Bacteria</taxon>
        <taxon>Pseudomonadati</taxon>
        <taxon>Pseudomonadota</taxon>
        <taxon>Alphaproteobacteria</taxon>
        <taxon>Hyphomicrobiales</taxon>
        <taxon>Phyllobacteriaceae</taxon>
        <taxon>Phyllobacterium</taxon>
    </lineage>
</organism>
<gene>
    <name evidence="2" type="ORF">B5P45_13550</name>
</gene>
<sequence>MRPGEGLSAGKAHQQQWHQKTKGYPLEASQFRWAISVLARLIDLKQLHADDAPACGEIHRL</sequence>
<evidence type="ECO:0000256" key="1">
    <source>
        <dbReference type="SAM" id="MobiDB-lite"/>
    </source>
</evidence>
<dbReference type="AlphaFoldDB" id="A0A2N9VXS2"/>
<name>A0A2N9VXS2_9HYPH</name>
<dbReference type="Proteomes" id="UP000232163">
    <property type="component" value="Unassembled WGS sequence"/>
</dbReference>
<comment type="caution">
    <text evidence="2">The sequence shown here is derived from an EMBL/GenBank/DDBJ whole genome shotgun (WGS) entry which is preliminary data.</text>
</comment>
<protein>
    <submittedName>
        <fullName evidence="2">Uncharacterized protein</fullName>
    </submittedName>
</protein>
<reference evidence="3" key="1">
    <citation type="journal article" date="2017" name="Int J Environ Stud">
        <title>Does the Miocene-Pliocene relict legume Oxytropis triphylla form nitrogen-fixing nodules with a combination of bacterial strains?</title>
        <authorList>
            <person name="Safronova V."/>
            <person name="Belimov A."/>
            <person name="Sazanova A."/>
            <person name="Kuznetsova I."/>
            <person name="Popova J."/>
            <person name="Andronov E."/>
            <person name="Verkhozina A."/>
            <person name="Tikhonovich I."/>
        </authorList>
    </citation>
    <scope>NUCLEOTIDE SEQUENCE [LARGE SCALE GENOMIC DNA]</scope>
    <source>
        <strain evidence="3">Tri-38</strain>
    </source>
</reference>
<keyword evidence="3" id="KW-1185">Reference proteome</keyword>